<proteinExistence type="predicted"/>
<evidence type="ECO:0000313" key="4">
    <source>
        <dbReference type="EMBL" id="KAF2285136.1"/>
    </source>
</evidence>
<dbReference type="PANTHER" id="PTHR33098:SF57">
    <property type="entry name" value="DUF4408 DOMAIN PROTEIN"/>
    <property type="match status" value="1"/>
</dbReference>
<feature type="region of interest" description="Disordered" evidence="1">
    <location>
        <begin position="124"/>
        <end position="153"/>
    </location>
</feature>
<feature type="compositionally biased region" description="Acidic residues" evidence="1">
    <location>
        <begin position="230"/>
        <end position="243"/>
    </location>
</feature>
<organism evidence="4 5">
    <name type="scientific">Hevea brasiliensis</name>
    <name type="common">Para rubber tree</name>
    <name type="synonym">Siphonia brasiliensis</name>
    <dbReference type="NCBI Taxonomy" id="3981"/>
    <lineage>
        <taxon>Eukaryota</taxon>
        <taxon>Viridiplantae</taxon>
        <taxon>Streptophyta</taxon>
        <taxon>Embryophyta</taxon>
        <taxon>Tracheophyta</taxon>
        <taxon>Spermatophyta</taxon>
        <taxon>Magnoliopsida</taxon>
        <taxon>eudicotyledons</taxon>
        <taxon>Gunneridae</taxon>
        <taxon>Pentapetalae</taxon>
        <taxon>rosids</taxon>
        <taxon>fabids</taxon>
        <taxon>Malpighiales</taxon>
        <taxon>Euphorbiaceae</taxon>
        <taxon>Crotonoideae</taxon>
        <taxon>Micrandreae</taxon>
        <taxon>Hevea</taxon>
    </lineage>
</organism>
<dbReference type="AlphaFoldDB" id="A0A6A6KAK1"/>
<feature type="transmembrane region" description="Helical" evidence="2">
    <location>
        <begin position="12"/>
        <end position="37"/>
    </location>
</feature>
<accession>A0A6A6KAK1</accession>
<keyword evidence="5" id="KW-1185">Reference proteome</keyword>
<dbReference type="InterPro" id="IPR025520">
    <property type="entry name" value="DUF4408"/>
</dbReference>
<evidence type="ECO:0000256" key="2">
    <source>
        <dbReference type="SAM" id="Phobius"/>
    </source>
</evidence>
<dbReference type="Pfam" id="PF05553">
    <property type="entry name" value="DUF761"/>
    <property type="match status" value="1"/>
</dbReference>
<keyword evidence="2" id="KW-1133">Transmembrane helix</keyword>
<dbReference type="Proteomes" id="UP000467840">
    <property type="component" value="Chromosome 12"/>
</dbReference>
<evidence type="ECO:0000313" key="5">
    <source>
        <dbReference type="Proteomes" id="UP000467840"/>
    </source>
</evidence>
<name>A0A6A6KAK1_HEVBR</name>
<gene>
    <name evidence="4" type="ORF">GH714_038782</name>
</gene>
<protein>
    <recommendedName>
        <fullName evidence="3">DUF4408 domain-containing protein</fullName>
    </recommendedName>
</protein>
<sequence>MADAAASPASMWGFITGWFTPAYLFLLLNLVIGTIALTSRFGSNRRKQEQEQIRPLARSPSLLERVKSINLSFYNYPRPHSEATNDSVHDTEPEYTPGAGVHPVQIERTPSFLERVMSIKLSSFSNFPPPHSEGTNDSVHDTEPEYTPGAGVHPVQLEQTPSFLERVKSIKLSSFYNYAPPHSEATNDSVHDTEPEYTPGVHPVQLERASSLLERLKSIKLSSFYRSEPESEFVAEPESDSYEDTGHASVTELEHQVKRSKSEPRVAAERKAPEKMKKSASEREVAVEEDRESVERRRPATMRIEKTVSFGDEGVDAKADDFINRFKQQLKLQRLDSLLRYRDVFKGK</sequence>
<dbReference type="EMBL" id="JAAGAX010000018">
    <property type="protein sequence ID" value="KAF2285136.1"/>
    <property type="molecule type" value="Genomic_DNA"/>
</dbReference>
<keyword evidence="2" id="KW-0472">Membrane</keyword>
<feature type="domain" description="DUF4408" evidence="3">
    <location>
        <begin position="10"/>
        <end position="41"/>
    </location>
</feature>
<keyword evidence="2" id="KW-0812">Transmembrane</keyword>
<evidence type="ECO:0000259" key="3">
    <source>
        <dbReference type="Pfam" id="PF14364"/>
    </source>
</evidence>
<dbReference type="InterPro" id="IPR008480">
    <property type="entry name" value="DUF761_pln"/>
</dbReference>
<reference evidence="4 5" key="1">
    <citation type="journal article" date="2020" name="Mol. Plant">
        <title>The Chromosome-Based Rubber Tree Genome Provides New Insights into Spurge Genome Evolution and Rubber Biosynthesis.</title>
        <authorList>
            <person name="Liu J."/>
            <person name="Shi C."/>
            <person name="Shi C.C."/>
            <person name="Li W."/>
            <person name="Zhang Q.J."/>
            <person name="Zhang Y."/>
            <person name="Li K."/>
            <person name="Lu H.F."/>
            <person name="Shi C."/>
            <person name="Zhu S.T."/>
            <person name="Xiao Z.Y."/>
            <person name="Nan H."/>
            <person name="Yue Y."/>
            <person name="Zhu X.G."/>
            <person name="Wu Y."/>
            <person name="Hong X.N."/>
            <person name="Fan G.Y."/>
            <person name="Tong Y."/>
            <person name="Zhang D."/>
            <person name="Mao C.L."/>
            <person name="Liu Y.L."/>
            <person name="Hao S.J."/>
            <person name="Liu W.Q."/>
            <person name="Lv M.Q."/>
            <person name="Zhang H.B."/>
            <person name="Liu Y."/>
            <person name="Hu-Tang G.R."/>
            <person name="Wang J.P."/>
            <person name="Wang J.H."/>
            <person name="Sun Y.H."/>
            <person name="Ni S.B."/>
            <person name="Chen W.B."/>
            <person name="Zhang X.C."/>
            <person name="Jiao Y.N."/>
            <person name="Eichler E.E."/>
            <person name="Li G.H."/>
            <person name="Liu X."/>
            <person name="Gao L.Z."/>
        </authorList>
    </citation>
    <scope>NUCLEOTIDE SEQUENCE [LARGE SCALE GENOMIC DNA]</scope>
    <source>
        <strain evidence="5">cv. GT1</strain>
        <tissue evidence="4">Leaf</tissue>
    </source>
</reference>
<feature type="compositionally biased region" description="Basic and acidic residues" evidence="1">
    <location>
        <begin position="252"/>
        <end position="300"/>
    </location>
</feature>
<dbReference type="PANTHER" id="PTHR33098">
    <property type="entry name" value="COTTON FIBER (DUF761)"/>
    <property type="match status" value="1"/>
</dbReference>
<feature type="region of interest" description="Disordered" evidence="1">
    <location>
        <begin position="227"/>
        <end position="300"/>
    </location>
</feature>
<dbReference type="Pfam" id="PF14364">
    <property type="entry name" value="DUF4408"/>
    <property type="match status" value="1"/>
</dbReference>
<evidence type="ECO:0000256" key="1">
    <source>
        <dbReference type="SAM" id="MobiDB-lite"/>
    </source>
</evidence>
<comment type="caution">
    <text evidence="4">The sequence shown here is derived from an EMBL/GenBank/DDBJ whole genome shotgun (WGS) entry which is preliminary data.</text>
</comment>